<accession>A0A0G0I5A2</accession>
<name>A0A0G0I5A2_9BACT</name>
<reference evidence="1 2" key="1">
    <citation type="journal article" date="2015" name="Nature">
        <title>rRNA introns, odd ribosomes, and small enigmatic genomes across a large radiation of phyla.</title>
        <authorList>
            <person name="Brown C.T."/>
            <person name="Hug L.A."/>
            <person name="Thomas B.C."/>
            <person name="Sharon I."/>
            <person name="Castelle C.J."/>
            <person name="Singh A."/>
            <person name="Wilkins M.J."/>
            <person name="Williams K.H."/>
            <person name="Banfield J.F."/>
        </authorList>
    </citation>
    <scope>NUCLEOTIDE SEQUENCE [LARGE SCALE GENOMIC DNA]</scope>
</reference>
<comment type="caution">
    <text evidence="1">The sequence shown here is derived from an EMBL/GenBank/DDBJ whole genome shotgun (WGS) entry which is preliminary data.</text>
</comment>
<gene>
    <name evidence="1" type="ORF">US68_C0004G0005</name>
</gene>
<evidence type="ECO:0000313" key="1">
    <source>
        <dbReference type="EMBL" id="KKQ50523.1"/>
    </source>
</evidence>
<protein>
    <submittedName>
        <fullName evidence="1">Uncharacterized protein</fullName>
    </submittedName>
</protein>
<sequence>MTKKNKIILGLTILVVIVGVVAFWPKEEEINKIVDSPVVVPDRIITDYGSDTGAKEISLSEEQYSEVYLIKDLRDKVPINRTYFLIDFDYGVNKFIVKYKDTNKGVAEFEKWLVDTGYNVISKEYFQIK</sequence>
<dbReference type="EMBL" id="LBTX01000004">
    <property type="protein sequence ID" value="KKQ50523.1"/>
    <property type="molecule type" value="Genomic_DNA"/>
</dbReference>
<proteinExistence type="predicted"/>
<dbReference type="AlphaFoldDB" id="A0A0G0I5A2"/>
<evidence type="ECO:0000313" key="2">
    <source>
        <dbReference type="Proteomes" id="UP000034231"/>
    </source>
</evidence>
<dbReference type="Proteomes" id="UP000034231">
    <property type="component" value="Unassembled WGS sequence"/>
</dbReference>
<organism evidence="1 2">
    <name type="scientific">Candidatus Shapirobacteria bacterium GW2011_GWE1_38_10</name>
    <dbReference type="NCBI Taxonomy" id="1618488"/>
    <lineage>
        <taxon>Bacteria</taxon>
        <taxon>Candidatus Shapironibacteriota</taxon>
    </lineage>
</organism>